<feature type="compositionally biased region" description="Low complexity" evidence="1">
    <location>
        <begin position="507"/>
        <end position="518"/>
    </location>
</feature>
<dbReference type="PANTHER" id="PTHR30203">
    <property type="entry name" value="OUTER MEMBRANE CATION EFFLUX PROTEIN"/>
    <property type="match status" value="1"/>
</dbReference>
<accession>A0AA96GM65</accession>
<evidence type="ECO:0000313" key="3">
    <source>
        <dbReference type="Proteomes" id="UP001302494"/>
    </source>
</evidence>
<dbReference type="GO" id="GO:0015562">
    <property type="term" value="F:efflux transmembrane transporter activity"/>
    <property type="evidence" value="ECO:0007669"/>
    <property type="project" value="InterPro"/>
</dbReference>
<dbReference type="EMBL" id="CP116968">
    <property type="protein sequence ID" value="WNM63862.1"/>
    <property type="molecule type" value="Genomic_DNA"/>
</dbReference>
<dbReference type="InterPro" id="IPR010131">
    <property type="entry name" value="MdtP/NodT-like"/>
</dbReference>
<protein>
    <submittedName>
        <fullName evidence="2">TolC family protein</fullName>
    </submittedName>
</protein>
<dbReference type="Gene3D" id="1.20.1600.10">
    <property type="entry name" value="Outer membrane efflux proteins (OEP)"/>
    <property type="match status" value="1"/>
</dbReference>
<dbReference type="KEGG" id="nneo:PQG83_08925"/>
<feature type="compositionally biased region" description="Low complexity" evidence="1">
    <location>
        <begin position="567"/>
        <end position="593"/>
    </location>
</feature>
<dbReference type="AlphaFoldDB" id="A0AA96GM65"/>
<sequence length="593" mass="66650">MTLHIQKFLVGVVVMGLVLLDSGCAVMPTPLTQEEIQQRVQEDLAQLTQYQEPVARPITLFEAMARALKYNLETRVQGLKEMVTHRQLDLAHYDMLPKVVADAAYNGRSNFAGASSRSLETGQQSLVSSTSSDKNIFTANLALSWDVLDFGLSYVRAEQAANDVLIAEEDKRRIANRVIQDVRSAFWKAVGAERALGRLAFLQDWVTQALGEVHLIRERALADPLTSLQYERELLSAQREIQQLYQELSLSRIHLAELMNLDPGEPYELAVPDHPPLVSKVSEKLEDLEYRALMNRPELRKVDYQKRINAKETKAAILELLPNLNVYMGGNYDSNNFLFHNNWLNYGAKVSWNLLNVFRHPVRLQVIDAQEKVLEMQSLALTMALMSQVHVSVAQYHAAMKDVTTGKRYLETQMAIAEQVQRAWSLNRLSEHLVIREKMQGLVAELRYESALAKLEMAYANVLAAIGEDPFPTDITGDGVEELAVALQERWEWLERPEVFAQIHPTDAQTQAPTTQSQGAGPQHQDTVGQSQEADALSQEPEAQYQEAGGLSQGPEVQSQETVAQSQETTTQPQETTTQPQETTTQPQERVNP</sequence>
<dbReference type="Proteomes" id="UP001302494">
    <property type="component" value="Chromosome"/>
</dbReference>
<proteinExistence type="predicted"/>
<organism evidence="2 3">
    <name type="scientific">Candidatus Nitrospira neomarina</name>
    <dbReference type="NCBI Taxonomy" id="3020899"/>
    <lineage>
        <taxon>Bacteria</taxon>
        <taxon>Pseudomonadati</taxon>
        <taxon>Nitrospirota</taxon>
        <taxon>Nitrospiria</taxon>
        <taxon>Nitrospirales</taxon>
        <taxon>Nitrospiraceae</taxon>
        <taxon>Nitrospira</taxon>
    </lineage>
</organism>
<evidence type="ECO:0000313" key="2">
    <source>
        <dbReference type="EMBL" id="WNM63862.1"/>
    </source>
</evidence>
<keyword evidence="3" id="KW-1185">Reference proteome</keyword>
<evidence type="ECO:0000256" key="1">
    <source>
        <dbReference type="SAM" id="MobiDB-lite"/>
    </source>
</evidence>
<reference evidence="2 3" key="1">
    <citation type="submission" date="2023-01" db="EMBL/GenBank/DDBJ databases">
        <title>Cultivation and genomic characterization of new, ubiquitous marine nitrite-oxidizing bacteria from the Nitrospirales.</title>
        <authorList>
            <person name="Mueller A.J."/>
            <person name="Daebeler A."/>
            <person name="Herbold C.W."/>
            <person name="Kirkegaard R.H."/>
            <person name="Daims H."/>
        </authorList>
    </citation>
    <scope>NUCLEOTIDE SEQUENCE [LARGE SCALE GENOMIC DNA]</scope>
    <source>
        <strain evidence="2 3">DK</strain>
    </source>
</reference>
<feature type="region of interest" description="Disordered" evidence="1">
    <location>
        <begin position="507"/>
        <end position="593"/>
    </location>
</feature>
<dbReference type="SUPFAM" id="SSF56954">
    <property type="entry name" value="Outer membrane efflux proteins (OEP)"/>
    <property type="match status" value="1"/>
</dbReference>
<feature type="compositionally biased region" description="Polar residues" evidence="1">
    <location>
        <begin position="524"/>
        <end position="533"/>
    </location>
</feature>
<dbReference type="RefSeq" id="WP_312748625.1">
    <property type="nucleotide sequence ID" value="NZ_CP116968.1"/>
</dbReference>
<gene>
    <name evidence="2" type="ORF">PQG83_08925</name>
</gene>
<name>A0AA96GM65_9BACT</name>
<feature type="compositionally biased region" description="Polar residues" evidence="1">
    <location>
        <begin position="555"/>
        <end position="566"/>
    </location>
</feature>
<dbReference type="PANTHER" id="PTHR30203:SF30">
    <property type="entry name" value="OUTER MEMBRANE PROTEIN-RELATED"/>
    <property type="match status" value="1"/>
</dbReference>